<dbReference type="Pfam" id="PF07995">
    <property type="entry name" value="GSDH"/>
    <property type="match status" value="1"/>
</dbReference>
<dbReference type="AlphaFoldDB" id="A0A840IEU9"/>
<dbReference type="Gene3D" id="2.120.10.30">
    <property type="entry name" value="TolB, C-terminal domain"/>
    <property type="match status" value="1"/>
</dbReference>
<comment type="caution">
    <text evidence="4">The sequence shown here is derived from an EMBL/GenBank/DDBJ whole genome shotgun (WGS) entry which is preliminary data.</text>
</comment>
<keyword evidence="5" id="KW-1185">Reference proteome</keyword>
<evidence type="ECO:0000256" key="1">
    <source>
        <dbReference type="SAM" id="MobiDB-lite"/>
    </source>
</evidence>
<evidence type="ECO:0000256" key="2">
    <source>
        <dbReference type="SAM" id="SignalP"/>
    </source>
</evidence>
<dbReference type="InterPro" id="IPR012938">
    <property type="entry name" value="Glc/Sorbosone_DH"/>
</dbReference>
<dbReference type="EMBL" id="JACHNU010000002">
    <property type="protein sequence ID" value="MBB4662751.1"/>
    <property type="molecule type" value="Genomic_DNA"/>
</dbReference>
<proteinExistence type="predicted"/>
<gene>
    <name evidence="4" type="ORF">BDZ31_002337</name>
</gene>
<dbReference type="PANTHER" id="PTHR19328">
    <property type="entry name" value="HEDGEHOG-INTERACTING PROTEIN"/>
    <property type="match status" value="1"/>
</dbReference>
<accession>A0A840IEU9</accession>
<feature type="domain" description="Glucose/Sorbosone dehydrogenase" evidence="3">
    <location>
        <begin position="74"/>
        <end position="407"/>
    </location>
</feature>
<protein>
    <submittedName>
        <fullName evidence="4">Glucose/arabinose dehydrogenase</fullName>
    </submittedName>
</protein>
<feature type="signal peptide" evidence="2">
    <location>
        <begin position="1"/>
        <end position="25"/>
    </location>
</feature>
<feature type="region of interest" description="Disordered" evidence="1">
    <location>
        <begin position="32"/>
        <end position="63"/>
    </location>
</feature>
<evidence type="ECO:0000313" key="4">
    <source>
        <dbReference type="EMBL" id="MBB4662751.1"/>
    </source>
</evidence>
<dbReference type="PANTHER" id="PTHR19328:SF75">
    <property type="entry name" value="ALDOSE SUGAR DEHYDROGENASE YLII"/>
    <property type="match status" value="1"/>
</dbReference>
<sequence>MLGYVHRRAPTTFLASLLALGVALAACGDTPAVQTRTGPATLEGDGAGGRTASGPQAAPAQRRGHKLTRIGRFDAPVHVTQAPGDRSRLFVVEQEGRIRVVRNGRTVRTPFLDISDRVRSGGEQGLLSVAFAPDYASSGRFYVDYTDRDGDTRIVEFRRGSSPDRADRGSARQLLFQAQPESNHNGGLVTFGPDGHLYIGFGDGGGAFDQHGRIGNAQNLGTWLGKVLRIDPLPSGGRPYGIPADNPFVGRAGAKPEIYWWGLRNPWRFSFDRRTGDVAIADVGQEAREEVDFLRRGTGAGANFGWRAWEGTVRSDDGLTVRDHVRPVLEYSHAGGNCSITGGYVVRDRRLPALRGRYIYADFCAGRLLSARLRLPRARDRRALGLRVPSVTSFGEDLAGRVYVVSQQGPVYRLDPR</sequence>
<evidence type="ECO:0000313" key="5">
    <source>
        <dbReference type="Proteomes" id="UP000585272"/>
    </source>
</evidence>
<dbReference type="InterPro" id="IPR011042">
    <property type="entry name" value="6-blade_b-propeller_TolB-like"/>
</dbReference>
<keyword evidence="2" id="KW-0732">Signal</keyword>
<dbReference type="RefSeq" id="WP_183342169.1">
    <property type="nucleotide sequence ID" value="NZ_JACHNU010000002.1"/>
</dbReference>
<reference evidence="4 5" key="1">
    <citation type="submission" date="2020-08" db="EMBL/GenBank/DDBJ databases">
        <title>Genomic Encyclopedia of Archaeal and Bacterial Type Strains, Phase II (KMG-II): from individual species to whole genera.</title>
        <authorList>
            <person name="Goeker M."/>
        </authorList>
    </citation>
    <scope>NUCLEOTIDE SEQUENCE [LARGE SCALE GENOMIC DNA]</scope>
    <source>
        <strain evidence="4 5">DSM 23288</strain>
    </source>
</reference>
<evidence type="ECO:0000259" key="3">
    <source>
        <dbReference type="Pfam" id="PF07995"/>
    </source>
</evidence>
<dbReference type="SUPFAM" id="SSF50952">
    <property type="entry name" value="Soluble quinoprotein glucose dehydrogenase"/>
    <property type="match status" value="1"/>
</dbReference>
<dbReference type="PROSITE" id="PS51257">
    <property type="entry name" value="PROKAR_LIPOPROTEIN"/>
    <property type="match status" value="1"/>
</dbReference>
<dbReference type="Proteomes" id="UP000585272">
    <property type="component" value="Unassembled WGS sequence"/>
</dbReference>
<feature type="chain" id="PRO_5032622533" evidence="2">
    <location>
        <begin position="26"/>
        <end position="417"/>
    </location>
</feature>
<name>A0A840IEU9_9ACTN</name>
<dbReference type="InterPro" id="IPR011041">
    <property type="entry name" value="Quinoprot_gluc/sorb_DH_b-prop"/>
</dbReference>
<organism evidence="4 5">
    <name type="scientific">Conexibacter arvalis</name>
    <dbReference type="NCBI Taxonomy" id="912552"/>
    <lineage>
        <taxon>Bacteria</taxon>
        <taxon>Bacillati</taxon>
        <taxon>Actinomycetota</taxon>
        <taxon>Thermoleophilia</taxon>
        <taxon>Solirubrobacterales</taxon>
        <taxon>Conexibacteraceae</taxon>
        <taxon>Conexibacter</taxon>
    </lineage>
</organism>